<reference evidence="3" key="1">
    <citation type="journal article" date="2019" name="Int. J. Syst. Evol. Microbiol.">
        <title>The Global Catalogue of Microorganisms (GCM) 10K type strain sequencing project: providing services to taxonomists for standard genome sequencing and annotation.</title>
        <authorList>
            <consortium name="The Broad Institute Genomics Platform"/>
            <consortium name="The Broad Institute Genome Sequencing Center for Infectious Disease"/>
            <person name="Wu L."/>
            <person name="Ma J."/>
        </authorList>
    </citation>
    <scope>NUCLEOTIDE SEQUENCE [LARGE SCALE GENOMIC DNA]</scope>
    <source>
        <strain evidence="3">JCM 17125</strain>
    </source>
</reference>
<dbReference type="Proteomes" id="UP001501468">
    <property type="component" value="Unassembled WGS sequence"/>
</dbReference>
<evidence type="ECO:0000256" key="1">
    <source>
        <dbReference type="SAM" id="MobiDB-lite"/>
    </source>
</evidence>
<proteinExistence type="predicted"/>
<comment type="caution">
    <text evidence="2">The sequence shown here is derived from an EMBL/GenBank/DDBJ whole genome shotgun (WGS) entry which is preliminary data.</text>
</comment>
<feature type="region of interest" description="Disordered" evidence="1">
    <location>
        <begin position="212"/>
        <end position="232"/>
    </location>
</feature>
<evidence type="ECO:0000313" key="2">
    <source>
        <dbReference type="EMBL" id="GAA3699659.1"/>
    </source>
</evidence>
<protein>
    <recommendedName>
        <fullName evidence="4">Polyketide cyclase / dehydrase and lipid transport</fullName>
    </recommendedName>
</protein>
<dbReference type="Gene3D" id="3.30.530.20">
    <property type="match status" value="2"/>
</dbReference>
<dbReference type="InterPro" id="IPR019587">
    <property type="entry name" value="Polyketide_cyclase/dehydratase"/>
</dbReference>
<dbReference type="EMBL" id="BAABDC010000002">
    <property type="protein sequence ID" value="GAA3699659.1"/>
    <property type="molecule type" value="Genomic_DNA"/>
</dbReference>
<keyword evidence="3" id="KW-1185">Reference proteome</keyword>
<dbReference type="InterPro" id="IPR023393">
    <property type="entry name" value="START-like_dom_sf"/>
</dbReference>
<dbReference type="SUPFAM" id="SSF55961">
    <property type="entry name" value="Bet v1-like"/>
    <property type="match status" value="2"/>
</dbReference>
<name>A0ABP7D285_9MICO</name>
<gene>
    <name evidence="2" type="ORF">GCM10022399_15140</name>
</gene>
<organism evidence="2 3">
    <name type="scientific">Terrabacter ginsenosidimutans</name>
    <dbReference type="NCBI Taxonomy" id="490575"/>
    <lineage>
        <taxon>Bacteria</taxon>
        <taxon>Bacillati</taxon>
        <taxon>Actinomycetota</taxon>
        <taxon>Actinomycetes</taxon>
        <taxon>Micrococcales</taxon>
        <taxon>Intrasporangiaceae</taxon>
        <taxon>Terrabacter</taxon>
    </lineage>
</organism>
<evidence type="ECO:0008006" key="4">
    <source>
        <dbReference type="Google" id="ProtNLM"/>
    </source>
</evidence>
<sequence length="377" mass="42230">MPHGRHASDREWMRPILRLRRVTWLVPTAYLLVYRPWQRSWGATGTEVTDTLPGDEIVPRPQWEATRAVVVDARPDDVWPWLVQMGAHPRAGWYSYDWVDNAGIRSADEIRADLQGLRVGDRLPMTADASAAFVVESIDPTRSLVMSNHAVGGAVSAAFVLRPHGPRGCRLIHRIRFRVPASGLPWAVAMDAGDFVMTRRMLLGIRQRAERLGRRRRGGTEPTDDDPGTPLSYDLSVPIDLPPGRVHALLADVQDLEPFPRAAGVTMTKWPAGPTGVGTRWHERVRLAPGIWMRVESTVTAVSPPVSLDMDFWAGWCEGHLTYTIEPTPSGCRLHQRETLALRRRLPIPASWVDAGLRPRLLDRLADLRDDAQSRPV</sequence>
<dbReference type="Pfam" id="PF10604">
    <property type="entry name" value="Polyketide_cyc2"/>
    <property type="match status" value="1"/>
</dbReference>
<accession>A0ABP7D285</accession>
<evidence type="ECO:0000313" key="3">
    <source>
        <dbReference type="Proteomes" id="UP001501468"/>
    </source>
</evidence>